<dbReference type="Proteomes" id="UP000246964">
    <property type="component" value="Unassembled WGS sequence"/>
</dbReference>
<keyword evidence="3" id="KW-1185">Reference proteome</keyword>
<name>A0A317QA77_9GAMM</name>
<organism evidence="2 3">
    <name type="scientific">Pseudidiomarina maritima</name>
    <dbReference type="NCBI Taxonomy" id="519453"/>
    <lineage>
        <taxon>Bacteria</taxon>
        <taxon>Pseudomonadati</taxon>
        <taxon>Pseudomonadota</taxon>
        <taxon>Gammaproteobacteria</taxon>
        <taxon>Alteromonadales</taxon>
        <taxon>Idiomarinaceae</taxon>
        <taxon>Pseudidiomarina</taxon>
    </lineage>
</organism>
<dbReference type="AlphaFoldDB" id="A0A317QA77"/>
<dbReference type="OrthoDB" id="6238962at2"/>
<feature type="signal peptide" evidence="1">
    <location>
        <begin position="1"/>
        <end position="20"/>
    </location>
</feature>
<evidence type="ECO:0000313" key="3">
    <source>
        <dbReference type="Proteomes" id="UP000246964"/>
    </source>
</evidence>
<accession>A0A317QA77</accession>
<dbReference type="EMBL" id="QGTT01000007">
    <property type="protein sequence ID" value="PWW13074.1"/>
    <property type="molecule type" value="Genomic_DNA"/>
</dbReference>
<gene>
    <name evidence="2" type="ORF">DET45_107105</name>
</gene>
<comment type="caution">
    <text evidence="2">The sequence shown here is derived from an EMBL/GenBank/DDBJ whole genome shotgun (WGS) entry which is preliminary data.</text>
</comment>
<sequence>MWPASRFLIVAVLLAAPVSAQELSDPTAPPVVRSNTNAAGPALAAELKLQAIQWRGTRRTALIGGQRVSVGDTINQYIVRAIDMNQVTLMDSKTNKTVRLALFSNVKLQSGQEQAANSESQP</sequence>
<proteinExistence type="predicted"/>
<keyword evidence="1" id="KW-0732">Signal</keyword>
<protein>
    <recommendedName>
        <fullName evidence="4">MSHA biogenesis protein MshK</fullName>
    </recommendedName>
</protein>
<reference evidence="2 3" key="1">
    <citation type="submission" date="2018-05" db="EMBL/GenBank/DDBJ databases">
        <title>Freshwater and sediment microbial communities from various areas in North America, analyzing microbe dynamics in response to fracking.</title>
        <authorList>
            <person name="Lamendella R."/>
        </authorList>
    </citation>
    <scope>NUCLEOTIDE SEQUENCE [LARGE SCALE GENOMIC DNA]</scope>
    <source>
        <strain evidence="2 3">125B1</strain>
    </source>
</reference>
<dbReference type="RefSeq" id="WP_110076011.1">
    <property type="nucleotide sequence ID" value="NZ_QGTT01000007.1"/>
</dbReference>
<evidence type="ECO:0000256" key="1">
    <source>
        <dbReference type="SAM" id="SignalP"/>
    </source>
</evidence>
<evidence type="ECO:0008006" key="4">
    <source>
        <dbReference type="Google" id="ProtNLM"/>
    </source>
</evidence>
<feature type="chain" id="PRO_5016356024" description="MSHA biogenesis protein MshK" evidence="1">
    <location>
        <begin position="21"/>
        <end position="122"/>
    </location>
</feature>
<evidence type="ECO:0000313" key="2">
    <source>
        <dbReference type="EMBL" id="PWW13074.1"/>
    </source>
</evidence>